<evidence type="ECO:0000313" key="10">
    <source>
        <dbReference type="Proteomes" id="UP000069940"/>
    </source>
</evidence>
<dbReference type="InterPro" id="IPR002126">
    <property type="entry name" value="Cadherin-like_dom"/>
</dbReference>
<evidence type="ECO:0000256" key="4">
    <source>
        <dbReference type="ARBA" id="ARBA00023180"/>
    </source>
</evidence>
<keyword evidence="4" id="KW-0325">Glycoprotein</keyword>
<protein>
    <recommendedName>
        <fullName evidence="8">Cadherin domain-containing protein</fullName>
    </recommendedName>
</protein>
<dbReference type="EnsemblMetazoa" id="AALFPA23_013946.R20226">
    <property type="protein sequence ID" value="AALFPA23_013946.P20226"/>
    <property type="gene ID" value="AALFPA23_013946"/>
</dbReference>
<feature type="compositionally biased region" description="Acidic residues" evidence="6">
    <location>
        <begin position="2164"/>
        <end position="2175"/>
    </location>
</feature>
<organism evidence="9 10">
    <name type="scientific">Aedes albopictus</name>
    <name type="common">Asian tiger mosquito</name>
    <name type="synonym">Stegomyia albopicta</name>
    <dbReference type="NCBI Taxonomy" id="7160"/>
    <lineage>
        <taxon>Eukaryota</taxon>
        <taxon>Metazoa</taxon>
        <taxon>Ecdysozoa</taxon>
        <taxon>Arthropoda</taxon>
        <taxon>Hexapoda</taxon>
        <taxon>Insecta</taxon>
        <taxon>Pterygota</taxon>
        <taxon>Neoptera</taxon>
        <taxon>Endopterygota</taxon>
        <taxon>Diptera</taxon>
        <taxon>Nematocera</taxon>
        <taxon>Culicoidea</taxon>
        <taxon>Culicidae</taxon>
        <taxon>Culicinae</taxon>
        <taxon>Aedini</taxon>
        <taxon>Aedes</taxon>
        <taxon>Stegomyia</taxon>
    </lineage>
</organism>
<name>A0ABM1Z0W7_AEDAL</name>
<sequence length="2175" mass="239631">MMGTGKVNESSRTWRIRKTIISGICMWLLIGIETASAQECSSATFNFNAASILIGSISATAVGTEIANYAVSNVESVSTSKLQGYNLYLNAELDTSGQSTRLVIKTLESFKDFLLTETMPELRAQLDFACSEGTRAIRIQVEIREENLHAPIFIPDVYNIQLPLPLPKEFDLTQFVNNGRGIIAYDYDLTGNEVDFAIEANAYFLVERVTGSSEKESIAKLRTTQTLTRLEELDLQITGTDRGNSPKSGVAQLKISGNPLIPYIETPRFEKSLYLSTYKRTEAFVPVEVVLNAGTFDDSVSFELSGDNVDLFDITGKTDHSGASVTLKTGAVIEETMSFLTVSVTASREGADLNGRTAIVVEVEPEVKILPAFEQPIYSGTVGQEGVITLAEEIKLIAGTIADGVQVTLEGEDAEFFELSRNAATVSLTASEKLTDEVLDVKFYFHVTVKATKAGIGSSVAIVVMEVLKEDVIVPKFEQLYYEGTLTEEGSATIPEIRIMAGTFVDGLVFMRAGEADLFRVSQDGNKLNLIPNGITEEKLREKFYLIEKISAVVDDQVAAETIVIIKIVRSEVITPKFETNLVEGQLTERNLQLTPLKVVVDSDTHNAATDVILKDSNNLLVLTQSSTTNEYTISLRSGVQLPSSTHITAFVEATNPKSATVSCFVLIEIIREPLIAPEFEETLYEGSINANGVLQELKIRLKPETYDDSVEFSLQDTDAELFQWNKLDNNDVHITLKESTSEDDLKNRNNLRFSVRAVKSTLETAVSVVVFIEAAEIQQPRFEKALYKSSIRPDLTLTPFETIQLEDGTGSEGLEVQILQSNSDLFTAQFNQDNRITISLRRALTSQDLEGFERFEFVIEVTNPGVGSASATIMIDIERSPIVVPEFTQVSYHGTLQEGSHEIIFTEKIVLKAGSITSGVVYTLLDDDASLVELSFNEDGSLKFTLKSEITVDQLKSKHQINFVVQAVNPGSTAASSSMVIQIIRPIRAVFIKSSYSGVLTEGQPLVELSDEIELLDGTMTDATDFKLVEGDSNLFQVSINSEKIIQISLRSNILWNQIRPHSYLTFKLFATNPGAESSSTTIIVNVVNLPIPTPAFTKTLYRGSLQKGVREVAFSAGEVITIQPETITSTFSYRIIDDDDAALFDITREENKFKASLKSTVGEEVIEGRDLLSFTIEVNNEFSKADRAVVIVNIQLDEIVTPAFSNALYRGSIKERTTAVSLPTVISFVSGTASSNTELGLVDGEADWFSAVYENSRVTIVVKSESAINWDEIMDRSFLSFALQATNPGSSAASAFVTLDIERNVVPTPRFKSSSFQGTLHEGSREVQFAEGATIELEDDSLLAGFEVKLTEHDHELFEFTQDRLQIKISLKTGVLGEDFRDRTYLRFNVVVNNPGGETATANVLVDLKWSETPANTPLFDKFFYRGTIGVDLQFKLEESIFIRQETYTPDVSYEIAESDSNLLTVEKDNREVVVKLAKVITEEDLKGHGSLHVTIRAINELGNESFCFLVISVIGEDGEPCTTPTIDCSECYDCSTGAPLEDVPVFEYGNYRFFIKSDTVGLIGTVKATVKDPSINLEHQAEISNEYINSRISFTADGILRINQPLLPGQYSFKVTALNPASQKQSSVNVLLDVTQDQECPADPESPKITTVEKLLVIKSLQEESAHPNIFPSELGSCEYEMIDEKPYLGYNYFEIDPDTHWLTAKAFDRENTTLFQGMTIPQFQVRLHLVCPEQTPAKSRRSARSLIETDDLNFSREVTVVQVIVTDINDHDPQFVVPPPIGGSFNIGFPVATIASGLMLSRLITVQAEDADEGLNAKIRYILGGVQSHFAVEAETGVIYPLKEAMKGSSVVTLMVKATDRDGSSDGRSAEVQLIVHRLGEDELVALTVPGQMDSEDMVRQINTNGEGIQLKVLTQARVPEIDGDTDDKTARQTSSEGSLLRMIVYAFDNANRVQSSDIIKRVIGSSSVSTNIRVDSFSNVACSECSGQHSEDDDNVGLIVATSVLGALFVISAGLAVFLYLRFVRPLSRSVENPSDVVQLENDFEVSPPPSPPMLGVGKQKAVDESDVEERKPSIQILGVTDQESEDTKTPSSRLAQSLEDRLERIGEYGTVSSRGTIEDTSSLSAVNEPRNVKFNEMVERIEVVEHHPDDQQHHRVDLEDDDSIYSERL</sequence>
<dbReference type="PROSITE" id="PS50268">
    <property type="entry name" value="CADHERIN_2"/>
    <property type="match status" value="2"/>
</dbReference>
<feature type="region of interest" description="Disordered" evidence="6">
    <location>
        <begin position="2151"/>
        <end position="2175"/>
    </location>
</feature>
<feature type="transmembrane region" description="Helical" evidence="7">
    <location>
        <begin position="2001"/>
        <end position="2026"/>
    </location>
</feature>
<feature type="region of interest" description="Disordered" evidence="6">
    <location>
        <begin position="2047"/>
        <end position="2078"/>
    </location>
</feature>
<evidence type="ECO:0000256" key="3">
    <source>
        <dbReference type="ARBA" id="ARBA00022989"/>
    </source>
</evidence>
<keyword evidence="2 7" id="KW-0812">Transmembrane</keyword>
<feature type="domain" description="Cadherin" evidence="8">
    <location>
        <begin position="1807"/>
        <end position="1896"/>
    </location>
</feature>
<evidence type="ECO:0000256" key="6">
    <source>
        <dbReference type="SAM" id="MobiDB-lite"/>
    </source>
</evidence>
<dbReference type="GeneID" id="109426751"/>
<keyword evidence="5" id="KW-0106">Calcium</keyword>
<evidence type="ECO:0000256" key="1">
    <source>
        <dbReference type="ARBA" id="ARBA00004167"/>
    </source>
</evidence>
<dbReference type="InterPro" id="IPR015919">
    <property type="entry name" value="Cadherin-like_sf"/>
</dbReference>
<accession>A0ABM1Z0W7</accession>
<dbReference type="Proteomes" id="UP000069940">
    <property type="component" value="Unassembled WGS sequence"/>
</dbReference>
<reference evidence="9" key="2">
    <citation type="submission" date="2025-05" db="UniProtKB">
        <authorList>
            <consortium name="EnsemblMetazoa"/>
        </authorList>
    </citation>
    <scope>IDENTIFICATION</scope>
    <source>
        <strain evidence="9">Foshan</strain>
    </source>
</reference>
<reference evidence="10" key="1">
    <citation type="journal article" date="2015" name="Proc. Natl. Acad. Sci. U.S.A.">
        <title>Genome sequence of the Asian Tiger mosquito, Aedes albopictus, reveals insights into its biology, genetics, and evolution.</title>
        <authorList>
            <person name="Chen X.G."/>
            <person name="Jiang X."/>
            <person name="Gu J."/>
            <person name="Xu M."/>
            <person name="Wu Y."/>
            <person name="Deng Y."/>
            <person name="Zhang C."/>
            <person name="Bonizzoni M."/>
            <person name="Dermauw W."/>
            <person name="Vontas J."/>
            <person name="Armbruster P."/>
            <person name="Huang X."/>
            <person name="Yang Y."/>
            <person name="Zhang H."/>
            <person name="He W."/>
            <person name="Peng H."/>
            <person name="Liu Y."/>
            <person name="Wu K."/>
            <person name="Chen J."/>
            <person name="Lirakis M."/>
            <person name="Topalis P."/>
            <person name="Van Leeuwen T."/>
            <person name="Hall A.B."/>
            <person name="Jiang X."/>
            <person name="Thorpe C."/>
            <person name="Mueller R.L."/>
            <person name="Sun C."/>
            <person name="Waterhouse R.M."/>
            <person name="Yan G."/>
            <person name="Tu Z.J."/>
            <person name="Fang X."/>
            <person name="James A.A."/>
        </authorList>
    </citation>
    <scope>NUCLEOTIDE SEQUENCE [LARGE SCALE GENOMIC DNA]</scope>
    <source>
        <strain evidence="10">Foshan</strain>
    </source>
</reference>
<evidence type="ECO:0000259" key="8">
    <source>
        <dbReference type="PROSITE" id="PS50268"/>
    </source>
</evidence>
<proteinExistence type="predicted"/>
<dbReference type="SMART" id="SM00112">
    <property type="entry name" value="CA"/>
    <property type="match status" value="3"/>
</dbReference>
<dbReference type="PANTHER" id="PTHR24028:SF328">
    <property type="entry name" value="CADHERIN-3"/>
    <property type="match status" value="1"/>
</dbReference>
<dbReference type="CDD" id="cd11304">
    <property type="entry name" value="Cadherin_repeat"/>
    <property type="match status" value="1"/>
</dbReference>
<keyword evidence="3 7" id="KW-1133">Transmembrane helix</keyword>
<dbReference type="SUPFAM" id="SSF49313">
    <property type="entry name" value="Cadherin-like"/>
    <property type="match status" value="1"/>
</dbReference>
<dbReference type="Gene3D" id="2.60.40.60">
    <property type="entry name" value="Cadherins"/>
    <property type="match status" value="2"/>
</dbReference>
<dbReference type="PANTHER" id="PTHR24028">
    <property type="entry name" value="CADHERIN-87A"/>
    <property type="match status" value="1"/>
</dbReference>
<evidence type="ECO:0000256" key="2">
    <source>
        <dbReference type="ARBA" id="ARBA00022692"/>
    </source>
</evidence>
<evidence type="ECO:0000313" key="9">
    <source>
        <dbReference type="EnsemblMetazoa" id="AALFPA23_013946.P20226"/>
    </source>
</evidence>
<feature type="compositionally biased region" description="Basic and acidic residues" evidence="6">
    <location>
        <begin position="2066"/>
        <end position="2078"/>
    </location>
</feature>
<keyword evidence="7" id="KW-0472">Membrane</keyword>
<dbReference type="InterPro" id="IPR050174">
    <property type="entry name" value="Protocadherin/Cadherin-CA"/>
</dbReference>
<dbReference type="RefSeq" id="XP_019557832.3">
    <property type="nucleotide sequence ID" value="XM_019702287.3"/>
</dbReference>
<feature type="domain" description="Cadherin" evidence="8">
    <location>
        <begin position="1683"/>
        <end position="1779"/>
    </location>
</feature>
<feature type="compositionally biased region" description="Basic and acidic residues" evidence="6">
    <location>
        <begin position="2151"/>
        <end position="2163"/>
    </location>
</feature>
<evidence type="ECO:0000256" key="5">
    <source>
        <dbReference type="PROSITE-ProRule" id="PRU00043"/>
    </source>
</evidence>
<keyword evidence="10" id="KW-1185">Reference proteome</keyword>
<evidence type="ECO:0000256" key="7">
    <source>
        <dbReference type="SAM" id="Phobius"/>
    </source>
</evidence>
<comment type="subcellular location">
    <subcellularLocation>
        <location evidence="1">Membrane</location>
        <topology evidence="1">Single-pass membrane protein</topology>
    </subcellularLocation>
</comment>